<dbReference type="GO" id="GO:0000981">
    <property type="term" value="F:DNA-binding transcription factor activity, RNA polymerase II-specific"/>
    <property type="evidence" value="ECO:0007669"/>
    <property type="project" value="InterPro"/>
</dbReference>
<feature type="region of interest" description="Disordered" evidence="3">
    <location>
        <begin position="1"/>
        <end position="28"/>
    </location>
</feature>
<dbReference type="AlphaFoldDB" id="A0A1B9GTT0"/>
<accession>A0A1B9GTT0</accession>
<dbReference type="CDD" id="cd00067">
    <property type="entry name" value="GAL4"/>
    <property type="match status" value="1"/>
</dbReference>
<protein>
    <recommendedName>
        <fullName evidence="4">Zn(2)-C6 fungal-type domain-containing protein</fullName>
    </recommendedName>
</protein>
<keyword evidence="2" id="KW-0539">Nucleus</keyword>
<dbReference type="Pfam" id="PF00172">
    <property type="entry name" value="Zn_clus"/>
    <property type="match status" value="1"/>
</dbReference>
<dbReference type="PANTHER" id="PTHR37534">
    <property type="entry name" value="TRANSCRIPTIONAL ACTIVATOR PROTEIN UGA3"/>
    <property type="match status" value="1"/>
</dbReference>
<dbReference type="InterPro" id="IPR001138">
    <property type="entry name" value="Zn2Cys6_DnaBD"/>
</dbReference>
<dbReference type="GO" id="GO:0005634">
    <property type="term" value="C:nucleus"/>
    <property type="evidence" value="ECO:0007669"/>
    <property type="project" value="UniProtKB-SubCell"/>
</dbReference>
<dbReference type="Proteomes" id="UP000092666">
    <property type="component" value="Unassembled WGS sequence"/>
</dbReference>
<dbReference type="InterPro" id="IPR036864">
    <property type="entry name" value="Zn2-C6_fun-type_DNA-bd_sf"/>
</dbReference>
<dbReference type="GO" id="GO:0008270">
    <property type="term" value="F:zinc ion binding"/>
    <property type="evidence" value="ECO:0007669"/>
    <property type="project" value="InterPro"/>
</dbReference>
<keyword evidence="6" id="KW-1185">Reference proteome</keyword>
<evidence type="ECO:0000313" key="6">
    <source>
        <dbReference type="Proteomes" id="UP000092666"/>
    </source>
</evidence>
<gene>
    <name evidence="5" type="ORF">I316_03940</name>
</gene>
<name>A0A1B9GTT0_9TREE</name>
<evidence type="ECO:0000256" key="1">
    <source>
        <dbReference type="ARBA" id="ARBA00004123"/>
    </source>
</evidence>
<reference evidence="6" key="2">
    <citation type="submission" date="2013-12" db="EMBL/GenBank/DDBJ databases">
        <title>Evolution of pathogenesis and genome organization in the Tremellales.</title>
        <authorList>
            <person name="Cuomo C."/>
            <person name="Litvintseva A."/>
            <person name="Heitman J."/>
            <person name="Chen Y."/>
            <person name="Sun S."/>
            <person name="Springer D."/>
            <person name="Dromer F."/>
            <person name="Young S."/>
            <person name="Zeng Q."/>
            <person name="Chapman S."/>
            <person name="Gujja S."/>
            <person name="Saif S."/>
            <person name="Birren B."/>
        </authorList>
    </citation>
    <scope>NUCLEOTIDE SEQUENCE [LARGE SCALE GENOMIC DNA]</scope>
    <source>
        <strain evidence="6">BCC8398</strain>
    </source>
</reference>
<sequence length="614" mass="67417">MAESSSSKRHHEEEDELRLTASGKPKRKRVRSVMGCTLCRKRRVKCDEKKPKCTNCSRHPLRVCEYEFDIPHEASPSATLPSQPSEPLNADAWFDDTSPLGIGSTNFASSSKVTLGIPSPLRLQESPSPAAYEEFLSERQVVKSMSAELRSMSVINPMTMPDPMGLADAFLSKLPMSSHTPFPSILTFHAALVKQCFTSLSSDTHSRLLCTATAVLSSRPSAMTAITDKSPIRSRRPDVFHRYLQLGKEQTGNVITGKLGAVAFTLLLCEALDPTPSHWREQVGIMVRRSVNSGGPGWVIGVTDPLPGYTGGQLINAQPLCMALYSELTAMLEIWSCLTSGGIPILLGSPHEKRPWHLASRSAQLKASTPLTGPIPDAMEIMIGIPRVMVSTFARVVGLVSMTEHAGTAAQSSGFGFGSSSGSGVGFQKRSPDETWHSGETQEGEGEEEEQDHMTHLAESLKMDLEYIWPKRLDKRSGDRRMWYGGRLWRLALLIMIAHKAQHQSLDSGEIHNHISAFLQLCFEALSELGHLTGWLWPIVISACACPPSPSIPDQRQAFLSLLSHAKSAIGDTDHSAHATRLLNTIWFYHDFGDPSFHLKNAIKLDPSLDVLIL</sequence>
<dbReference type="EMBL" id="KV700125">
    <property type="protein sequence ID" value="OCF34426.1"/>
    <property type="molecule type" value="Genomic_DNA"/>
</dbReference>
<evidence type="ECO:0000256" key="3">
    <source>
        <dbReference type="SAM" id="MobiDB-lite"/>
    </source>
</evidence>
<dbReference type="SMART" id="SM00066">
    <property type="entry name" value="GAL4"/>
    <property type="match status" value="1"/>
</dbReference>
<dbReference type="OrthoDB" id="2564140at2759"/>
<feature type="region of interest" description="Disordered" evidence="3">
    <location>
        <begin position="421"/>
        <end position="454"/>
    </location>
</feature>
<dbReference type="PROSITE" id="PS50048">
    <property type="entry name" value="ZN2_CY6_FUNGAL_2"/>
    <property type="match status" value="1"/>
</dbReference>
<dbReference type="SUPFAM" id="SSF57701">
    <property type="entry name" value="Zn2/Cys6 DNA-binding domain"/>
    <property type="match status" value="1"/>
</dbReference>
<dbReference type="Gene3D" id="4.10.240.10">
    <property type="entry name" value="Zn(2)-C6 fungal-type DNA-binding domain"/>
    <property type="match status" value="1"/>
</dbReference>
<feature type="domain" description="Zn(2)-C6 fungal-type" evidence="4">
    <location>
        <begin position="35"/>
        <end position="66"/>
    </location>
</feature>
<feature type="compositionally biased region" description="Acidic residues" evidence="3">
    <location>
        <begin position="442"/>
        <end position="451"/>
    </location>
</feature>
<dbReference type="PROSITE" id="PS00463">
    <property type="entry name" value="ZN2_CY6_FUNGAL_1"/>
    <property type="match status" value="1"/>
</dbReference>
<dbReference type="InterPro" id="IPR021858">
    <property type="entry name" value="Fun_TF"/>
</dbReference>
<comment type="subcellular location">
    <subcellularLocation>
        <location evidence="1">Nucleus</location>
    </subcellularLocation>
</comment>
<evidence type="ECO:0000313" key="5">
    <source>
        <dbReference type="EMBL" id="OCF34426.1"/>
    </source>
</evidence>
<evidence type="ECO:0000259" key="4">
    <source>
        <dbReference type="PROSITE" id="PS50048"/>
    </source>
</evidence>
<reference evidence="5 6" key="1">
    <citation type="submission" date="2013-07" db="EMBL/GenBank/DDBJ databases">
        <title>The Genome Sequence of Cryptococcus heveanensis BCC8398.</title>
        <authorList>
            <consortium name="The Broad Institute Genome Sequencing Platform"/>
            <person name="Cuomo C."/>
            <person name="Litvintseva A."/>
            <person name="Chen Y."/>
            <person name="Heitman J."/>
            <person name="Sun S."/>
            <person name="Springer D."/>
            <person name="Dromer F."/>
            <person name="Young S.K."/>
            <person name="Zeng Q."/>
            <person name="Gargeya S."/>
            <person name="Fitzgerald M."/>
            <person name="Abouelleil A."/>
            <person name="Alvarado L."/>
            <person name="Berlin A.M."/>
            <person name="Chapman S.B."/>
            <person name="Dewar J."/>
            <person name="Goldberg J."/>
            <person name="Griggs A."/>
            <person name="Gujja S."/>
            <person name="Hansen M."/>
            <person name="Howarth C."/>
            <person name="Imamovic A."/>
            <person name="Larimer J."/>
            <person name="McCowan C."/>
            <person name="Murphy C."/>
            <person name="Pearson M."/>
            <person name="Priest M."/>
            <person name="Roberts A."/>
            <person name="Saif S."/>
            <person name="Shea T."/>
            <person name="Sykes S."/>
            <person name="Wortman J."/>
            <person name="Nusbaum C."/>
            <person name="Birren B."/>
        </authorList>
    </citation>
    <scope>NUCLEOTIDE SEQUENCE [LARGE SCALE GENOMIC DNA]</scope>
    <source>
        <strain evidence="5 6">BCC8398</strain>
    </source>
</reference>
<dbReference type="PANTHER" id="PTHR37534:SF46">
    <property type="entry name" value="ZN(II)2CYS6 TRANSCRIPTION FACTOR (EUROFUNG)"/>
    <property type="match status" value="1"/>
</dbReference>
<organism evidence="5 6">
    <name type="scientific">Kwoniella heveanensis BCC8398</name>
    <dbReference type="NCBI Taxonomy" id="1296120"/>
    <lineage>
        <taxon>Eukaryota</taxon>
        <taxon>Fungi</taxon>
        <taxon>Dikarya</taxon>
        <taxon>Basidiomycota</taxon>
        <taxon>Agaricomycotina</taxon>
        <taxon>Tremellomycetes</taxon>
        <taxon>Tremellales</taxon>
        <taxon>Cryptococcaceae</taxon>
        <taxon>Kwoniella</taxon>
    </lineage>
</organism>
<dbReference type="Pfam" id="PF11951">
    <property type="entry name" value="Fungal_trans_2"/>
    <property type="match status" value="1"/>
</dbReference>
<proteinExistence type="predicted"/>
<evidence type="ECO:0000256" key="2">
    <source>
        <dbReference type="ARBA" id="ARBA00023242"/>
    </source>
</evidence>